<evidence type="ECO:0000313" key="2">
    <source>
        <dbReference type="Proteomes" id="UP000823485"/>
    </source>
</evidence>
<dbReference type="Proteomes" id="UP000823485">
    <property type="component" value="Unassembled WGS sequence"/>
</dbReference>
<sequence>MKIVDRLLTTCVWDEEEDLDFDELVRWAIEIIDEQLADKQFR</sequence>
<proteinExistence type="predicted"/>
<protein>
    <submittedName>
        <fullName evidence="1">Uncharacterized protein</fullName>
    </submittedName>
</protein>
<name>A0ABS2R934_9BACI</name>
<organism evidence="1 2">
    <name type="scientific">Siminovitchia thermophila</name>
    <dbReference type="NCBI Taxonomy" id="1245522"/>
    <lineage>
        <taxon>Bacteria</taxon>
        <taxon>Bacillati</taxon>
        <taxon>Bacillota</taxon>
        <taxon>Bacilli</taxon>
        <taxon>Bacillales</taxon>
        <taxon>Bacillaceae</taxon>
        <taxon>Siminovitchia</taxon>
    </lineage>
</organism>
<comment type="caution">
    <text evidence="1">The sequence shown here is derived from an EMBL/GenBank/DDBJ whole genome shotgun (WGS) entry which is preliminary data.</text>
</comment>
<accession>A0ABS2R934</accession>
<dbReference type="EMBL" id="JAFBFH010000017">
    <property type="protein sequence ID" value="MBM7715659.1"/>
    <property type="molecule type" value="Genomic_DNA"/>
</dbReference>
<evidence type="ECO:0000313" key="1">
    <source>
        <dbReference type="EMBL" id="MBM7715659.1"/>
    </source>
</evidence>
<reference evidence="1 2" key="1">
    <citation type="submission" date="2021-01" db="EMBL/GenBank/DDBJ databases">
        <title>Genomic Encyclopedia of Type Strains, Phase IV (KMG-IV): sequencing the most valuable type-strain genomes for metagenomic binning, comparative biology and taxonomic classification.</title>
        <authorList>
            <person name="Goeker M."/>
        </authorList>
    </citation>
    <scope>NUCLEOTIDE SEQUENCE [LARGE SCALE GENOMIC DNA]</scope>
    <source>
        <strain evidence="1 2">DSM 105453</strain>
    </source>
</reference>
<keyword evidence="2" id="KW-1185">Reference proteome</keyword>
<gene>
    <name evidence="1" type="ORF">JOC94_002648</name>
</gene>